<dbReference type="RefSeq" id="WP_386429154.1">
    <property type="nucleotide sequence ID" value="NZ_JBHSBB010000009.1"/>
</dbReference>
<evidence type="ECO:0000313" key="4">
    <source>
        <dbReference type="Proteomes" id="UP001595765"/>
    </source>
</evidence>
<dbReference type="Proteomes" id="UP001595765">
    <property type="component" value="Unassembled WGS sequence"/>
</dbReference>
<reference evidence="4" key="1">
    <citation type="journal article" date="2019" name="Int. J. Syst. Evol. Microbiol.">
        <title>The Global Catalogue of Microorganisms (GCM) 10K type strain sequencing project: providing services to taxonomists for standard genome sequencing and annotation.</title>
        <authorList>
            <consortium name="The Broad Institute Genomics Platform"/>
            <consortium name="The Broad Institute Genome Sequencing Center for Infectious Disease"/>
            <person name="Wu L."/>
            <person name="Ma J."/>
        </authorList>
    </citation>
    <scope>NUCLEOTIDE SEQUENCE [LARGE SCALE GENOMIC DNA]</scope>
    <source>
        <strain evidence="4">CGMCC 4.7237</strain>
    </source>
</reference>
<comment type="similarity">
    <text evidence="1">Belongs to the cycloisomerase 2 family.</text>
</comment>
<dbReference type="InterPro" id="IPR011044">
    <property type="entry name" value="Quino_amine_DH_bsu"/>
</dbReference>
<proteinExistence type="inferred from homology"/>
<accession>A0ABV8HPQ9</accession>
<keyword evidence="2" id="KW-0732">Signal</keyword>
<feature type="signal peptide" evidence="2">
    <location>
        <begin position="1"/>
        <end position="39"/>
    </location>
</feature>
<sequence length="394" mass="40493">MKRVPTLVRTAKTAATVTAAMAAFAIPAASASATATATAAPRTGATGTGAGTEGPVFVQTDNTAGNEIVAYRRSADGSLHQQGTFPTGGDGGILDGSVVDHLASQHSLTYDGDHHLLFAVNAGSDTVTVFSVDGDRLHREQVITSGGTFPVSVTVHKDGVYVLNARDGGSIQGYRITEGKRLQRVADWNRQLHLDTATAPEFTHTPAQVSFTPDGSQLVVTTKLGGSSIDVFGLGPSGAPSARPTVNTQETRQPFGFTFDGQGRLIVTDGVNNAVLTFRLQPDGTTVQLDDAPTGQTATCWVVRAGDHFYASNAGSSTLSGFRQRRASLEPLGNTPTGTGTVDAAVTPDDHFLYVQTGGAGAVDAFRVGADGSLTPVGTVTVPDAVGGEGIVAL</sequence>
<dbReference type="Pfam" id="PF10282">
    <property type="entry name" value="Lactonase"/>
    <property type="match status" value="1"/>
</dbReference>
<organism evidence="3 4">
    <name type="scientific">Streptomyces polygonati</name>
    <dbReference type="NCBI Taxonomy" id="1617087"/>
    <lineage>
        <taxon>Bacteria</taxon>
        <taxon>Bacillati</taxon>
        <taxon>Actinomycetota</taxon>
        <taxon>Actinomycetes</taxon>
        <taxon>Kitasatosporales</taxon>
        <taxon>Streptomycetaceae</taxon>
        <taxon>Streptomyces</taxon>
    </lineage>
</organism>
<evidence type="ECO:0000313" key="3">
    <source>
        <dbReference type="EMBL" id="MFC4032324.1"/>
    </source>
</evidence>
<evidence type="ECO:0000256" key="2">
    <source>
        <dbReference type="SAM" id="SignalP"/>
    </source>
</evidence>
<dbReference type="InterPro" id="IPR019405">
    <property type="entry name" value="Lactonase_7-beta_prop"/>
</dbReference>
<name>A0ABV8HPQ9_9ACTN</name>
<evidence type="ECO:0000256" key="1">
    <source>
        <dbReference type="ARBA" id="ARBA00005564"/>
    </source>
</evidence>
<keyword evidence="4" id="KW-1185">Reference proteome</keyword>
<dbReference type="PANTHER" id="PTHR30344:SF1">
    <property type="entry name" value="6-PHOSPHOGLUCONOLACTONASE"/>
    <property type="match status" value="1"/>
</dbReference>
<dbReference type="InterPro" id="IPR015943">
    <property type="entry name" value="WD40/YVTN_repeat-like_dom_sf"/>
</dbReference>
<protein>
    <submittedName>
        <fullName evidence="3">Lactonase family protein</fullName>
    </submittedName>
</protein>
<feature type="chain" id="PRO_5046398739" evidence="2">
    <location>
        <begin position="40"/>
        <end position="394"/>
    </location>
</feature>
<dbReference type="InterPro" id="IPR050282">
    <property type="entry name" value="Cycloisomerase_2"/>
</dbReference>
<dbReference type="PANTHER" id="PTHR30344">
    <property type="entry name" value="6-PHOSPHOGLUCONOLACTONASE-RELATED"/>
    <property type="match status" value="1"/>
</dbReference>
<gene>
    <name evidence="3" type="ORF">ACFO3J_12620</name>
</gene>
<dbReference type="Gene3D" id="2.130.10.10">
    <property type="entry name" value="YVTN repeat-like/Quinoprotein amine dehydrogenase"/>
    <property type="match status" value="2"/>
</dbReference>
<dbReference type="EMBL" id="JBHSBB010000009">
    <property type="protein sequence ID" value="MFC4032324.1"/>
    <property type="molecule type" value="Genomic_DNA"/>
</dbReference>
<comment type="caution">
    <text evidence="3">The sequence shown here is derived from an EMBL/GenBank/DDBJ whole genome shotgun (WGS) entry which is preliminary data.</text>
</comment>
<dbReference type="SUPFAM" id="SSF50969">
    <property type="entry name" value="YVTN repeat-like/Quinoprotein amine dehydrogenase"/>
    <property type="match status" value="1"/>
</dbReference>